<evidence type="ECO:0000256" key="3">
    <source>
        <dbReference type="ARBA" id="ARBA00022490"/>
    </source>
</evidence>
<dbReference type="GO" id="GO:0006633">
    <property type="term" value="P:fatty acid biosynthetic process"/>
    <property type="evidence" value="ECO:0007669"/>
    <property type="project" value="UniProtKB-UniRule"/>
</dbReference>
<evidence type="ECO:0000256" key="11">
    <source>
        <dbReference type="HAMAP-Rule" id="MF_00101"/>
    </source>
</evidence>
<organism evidence="13 14">
    <name type="scientific">Bacillus safensis</name>
    <dbReference type="NCBI Taxonomy" id="561879"/>
    <lineage>
        <taxon>Bacteria</taxon>
        <taxon>Bacillati</taxon>
        <taxon>Bacillota</taxon>
        <taxon>Bacilli</taxon>
        <taxon>Bacillales</taxon>
        <taxon>Bacillaceae</taxon>
        <taxon>Bacillus</taxon>
    </lineage>
</organism>
<keyword evidence="6 11" id="KW-0479">Metal-binding</keyword>
<evidence type="ECO:0000256" key="4">
    <source>
        <dbReference type="ARBA" id="ARBA00022516"/>
    </source>
</evidence>
<dbReference type="PANTHER" id="PTHR12215:SF10">
    <property type="entry name" value="L-AMINOADIPATE-SEMIALDEHYDE DEHYDROGENASE-PHOSPHOPANTETHEINYL TRANSFERASE"/>
    <property type="match status" value="1"/>
</dbReference>
<evidence type="ECO:0000256" key="1">
    <source>
        <dbReference type="ARBA" id="ARBA00001946"/>
    </source>
</evidence>
<evidence type="ECO:0000313" key="13">
    <source>
        <dbReference type="EMBL" id="BBP87298.1"/>
    </source>
</evidence>
<dbReference type="EMBL" id="AP021906">
    <property type="protein sequence ID" value="BBP87298.1"/>
    <property type="molecule type" value="Genomic_DNA"/>
</dbReference>
<dbReference type="InterPro" id="IPR037143">
    <property type="entry name" value="4-PPantetheinyl_Trfase_dom_sf"/>
</dbReference>
<keyword evidence="8 11" id="KW-0460">Magnesium</keyword>
<evidence type="ECO:0000256" key="9">
    <source>
        <dbReference type="ARBA" id="ARBA00023098"/>
    </source>
</evidence>
<dbReference type="Pfam" id="PF01648">
    <property type="entry name" value="ACPS"/>
    <property type="match status" value="1"/>
</dbReference>
<dbReference type="GO" id="GO:0005829">
    <property type="term" value="C:cytosol"/>
    <property type="evidence" value="ECO:0007669"/>
    <property type="project" value="TreeGrafter"/>
</dbReference>
<evidence type="ECO:0000256" key="2">
    <source>
        <dbReference type="ARBA" id="ARBA00010990"/>
    </source>
</evidence>
<dbReference type="GO" id="GO:0000287">
    <property type="term" value="F:magnesium ion binding"/>
    <property type="evidence" value="ECO:0007669"/>
    <property type="project" value="UniProtKB-UniRule"/>
</dbReference>
<protein>
    <recommendedName>
        <fullName evidence="11">Holo-[acyl-carrier-protein] synthase</fullName>
        <shortName evidence="11">Holo-ACP synthase</shortName>
        <ecNumber evidence="11">2.7.8.7</ecNumber>
    </recommendedName>
    <alternativeName>
        <fullName evidence="11">4'-phosphopantetheinyl transferase AcpS</fullName>
    </alternativeName>
</protein>
<dbReference type="Gene3D" id="3.90.470.20">
    <property type="entry name" value="4'-phosphopantetheinyl transferase domain"/>
    <property type="match status" value="1"/>
</dbReference>
<comment type="subcellular location">
    <subcellularLocation>
        <location evidence="11">Cytoplasm</location>
    </subcellularLocation>
</comment>
<gene>
    <name evidence="11 13" type="primary">acpS</name>
    <name evidence="13" type="ORF">BsIDN1_09160</name>
</gene>
<evidence type="ECO:0000256" key="6">
    <source>
        <dbReference type="ARBA" id="ARBA00022723"/>
    </source>
</evidence>
<comment type="similarity">
    <text evidence="11">Belongs to the P-Pant transferase superfamily. AcpS family.</text>
</comment>
<dbReference type="InterPro" id="IPR008278">
    <property type="entry name" value="4-PPantetheinyl_Trfase_dom"/>
</dbReference>
<accession>A0A5S9M3J4</accession>
<dbReference type="SUPFAM" id="SSF56214">
    <property type="entry name" value="4'-phosphopantetheinyl transferase"/>
    <property type="match status" value="1"/>
</dbReference>
<dbReference type="GO" id="GO:0008897">
    <property type="term" value="F:holo-[acyl-carrier-protein] synthase activity"/>
    <property type="evidence" value="ECO:0007669"/>
    <property type="project" value="UniProtKB-UniRule"/>
</dbReference>
<dbReference type="GO" id="GO:0019878">
    <property type="term" value="P:lysine biosynthetic process via aminoadipic acid"/>
    <property type="evidence" value="ECO:0007669"/>
    <property type="project" value="TreeGrafter"/>
</dbReference>
<dbReference type="PANTHER" id="PTHR12215">
    <property type="entry name" value="PHOSPHOPANTETHEINE TRANSFERASE"/>
    <property type="match status" value="1"/>
</dbReference>
<dbReference type="EC" id="2.7.8.7" evidence="11"/>
<comment type="catalytic activity">
    <reaction evidence="11">
        <text>apo-[ACP] + CoA = holo-[ACP] + adenosine 3',5'-bisphosphate + H(+)</text>
        <dbReference type="Rhea" id="RHEA:12068"/>
        <dbReference type="Rhea" id="RHEA-COMP:9685"/>
        <dbReference type="Rhea" id="RHEA-COMP:9690"/>
        <dbReference type="ChEBI" id="CHEBI:15378"/>
        <dbReference type="ChEBI" id="CHEBI:29999"/>
        <dbReference type="ChEBI" id="CHEBI:57287"/>
        <dbReference type="ChEBI" id="CHEBI:58343"/>
        <dbReference type="ChEBI" id="CHEBI:64479"/>
        <dbReference type="EC" id="2.7.8.7"/>
    </reaction>
</comment>
<evidence type="ECO:0000259" key="12">
    <source>
        <dbReference type="Pfam" id="PF01648"/>
    </source>
</evidence>
<dbReference type="NCBIfam" id="TIGR00516">
    <property type="entry name" value="acpS"/>
    <property type="match status" value="1"/>
</dbReference>
<keyword evidence="7 11" id="KW-0276">Fatty acid metabolism</keyword>
<comment type="cofactor">
    <cofactor evidence="1 11">
        <name>Mg(2+)</name>
        <dbReference type="ChEBI" id="CHEBI:18420"/>
    </cofactor>
</comment>
<keyword evidence="4 11" id="KW-0444">Lipid biosynthesis</keyword>
<keyword evidence="10 11" id="KW-0275">Fatty acid biosynthesis</keyword>
<evidence type="ECO:0000256" key="10">
    <source>
        <dbReference type="ARBA" id="ARBA00023160"/>
    </source>
</evidence>
<dbReference type="InterPro" id="IPR050559">
    <property type="entry name" value="P-Pant_transferase_sf"/>
</dbReference>
<dbReference type="InterPro" id="IPR004568">
    <property type="entry name" value="Ppantetheine-prot_Trfase_dom"/>
</dbReference>
<name>A0A5S9M3J4_BACIA</name>
<evidence type="ECO:0000256" key="7">
    <source>
        <dbReference type="ARBA" id="ARBA00022832"/>
    </source>
</evidence>
<feature type="binding site" evidence="11">
    <location>
        <position position="59"/>
    </location>
    <ligand>
        <name>Mg(2+)</name>
        <dbReference type="ChEBI" id="CHEBI:18420"/>
    </ligand>
</feature>
<feature type="binding site" evidence="11">
    <location>
        <position position="8"/>
    </location>
    <ligand>
        <name>Mg(2+)</name>
        <dbReference type="ChEBI" id="CHEBI:18420"/>
    </ligand>
</feature>
<dbReference type="Proteomes" id="UP000464658">
    <property type="component" value="Chromosome"/>
</dbReference>
<feature type="domain" description="4'-phosphopantetheinyl transferase" evidence="12">
    <location>
        <begin position="4"/>
        <end position="114"/>
    </location>
</feature>
<sequence length="123" mass="13862">MIKGIGIDIVEIDRLSRVLSRQPRLPERILTLSEQDVFLTLSEKKRQLEFLAGRFAAKEAFAKAYGTGIGQHLSFHDIDIQKKDDKGKPFIKSEKAEGDQVHVSITHTKEYAAAQVLIERLSS</sequence>
<reference evidence="13 14" key="1">
    <citation type="submission" date="2019-12" db="EMBL/GenBank/DDBJ databases">
        <title>Full genome sequence of a Bacillus safensis strain isolated from commercially available natto in Indonesia.</title>
        <authorList>
            <person name="Yoshida M."/>
            <person name="Uomi M."/>
            <person name="Waturangi D."/>
            <person name="Ekaputri J.J."/>
            <person name="Setiamarga D.H.E."/>
        </authorList>
    </citation>
    <scope>NUCLEOTIDE SEQUENCE [LARGE SCALE GENOMIC DNA]</scope>
    <source>
        <strain evidence="13 14">IDN1</strain>
    </source>
</reference>
<dbReference type="NCBIfam" id="TIGR00556">
    <property type="entry name" value="pantethn_trn"/>
    <property type="match status" value="1"/>
</dbReference>
<proteinExistence type="inferred from homology"/>
<comment type="similarity">
    <text evidence="2">Belongs to the P-Pant transferase superfamily. Gsp/Sfp/HetI/AcpT family.</text>
</comment>
<keyword evidence="3 11" id="KW-0963">Cytoplasm</keyword>
<dbReference type="InterPro" id="IPR002582">
    <property type="entry name" value="ACPS"/>
</dbReference>
<evidence type="ECO:0000256" key="5">
    <source>
        <dbReference type="ARBA" id="ARBA00022679"/>
    </source>
</evidence>
<keyword evidence="9 11" id="KW-0443">Lipid metabolism</keyword>
<comment type="function">
    <text evidence="11">Transfers the 4'-phosphopantetheine moiety from coenzyme A to a Ser of acyl-carrier-protein.</text>
</comment>
<dbReference type="AlphaFoldDB" id="A0A5S9M3J4"/>
<evidence type="ECO:0000256" key="8">
    <source>
        <dbReference type="ARBA" id="ARBA00022842"/>
    </source>
</evidence>
<dbReference type="HAMAP" id="MF_00101">
    <property type="entry name" value="AcpS"/>
    <property type="match status" value="1"/>
</dbReference>
<keyword evidence="5 11" id="KW-0808">Transferase</keyword>
<evidence type="ECO:0000313" key="14">
    <source>
        <dbReference type="Proteomes" id="UP000464658"/>
    </source>
</evidence>